<sequence>MPPTTQLVLSGTVYPSKVSLALATIGDVAIHPGVGRTPFIDATIFDGKVWRALDLNGFGFSKNSRNFDRPQNIGSIMREIQIKIISCKGSSVYYDYPIGSKKRKYIYQGMTFPSFT</sequence>
<protein>
    <submittedName>
        <fullName evidence="1">Uncharacterized protein</fullName>
    </submittedName>
</protein>
<dbReference type="Proteomes" id="UP000002045">
    <property type="component" value="Chromosome"/>
</dbReference>
<proteinExistence type="predicted"/>
<organism evidence="1 2">
    <name type="scientific">Xenorhabdus bovienii (strain SS-2004)</name>
    <name type="common">Xenorhabdus nematophila subsp. bovienii</name>
    <dbReference type="NCBI Taxonomy" id="406818"/>
    <lineage>
        <taxon>Bacteria</taxon>
        <taxon>Pseudomonadati</taxon>
        <taxon>Pseudomonadota</taxon>
        <taxon>Gammaproteobacteria</taxon>
        <taxon>Enterobacterales</taxon>
        <taxon>Morganellaceae</taxon>
        <taxon>Xenorhabdus</taxon>
    </lineage>
</organism>
<dbReference type="RefSeq" id="WP_012989073.1">
    <property type="nucleotide sequence ID" value="NC_013892.1"/>
</dbReference>
<evidence type="ECO:0000313" key="2">
    <source>
        <dbReference type="Proteomes" id="UP000002045"/>
    </source>
</evidence>
<dbReference type="HOGENOM" id="CLU_2095938_0_0_6"/>
<dbReference type="EMBL" id="FN667741">
    <property type="protein sequence ID" value="CBJ81780.1"/>
    <property type="molecule type" value="Genomic_DNA"/>
</dbReference>
<gene>
    <name evidence="1" type="ordered locus">XBJ1_2656</name>
</gene>
<dbReference type="AlphaFoldDB" id="D3V7G8"/>
<reference evidence="1" key="1">
    <citation type="journal article" date="2011" name="PLoS ONE">
        <title>The entomopathogenic bacterial endosymbionts xenorhabdus and photorhabdus: convergent lifestyles from divergent genomes.</title>
        <authorList>
            <person name="Chaston J.M."/>
            <person name="Suen G."/>
            <person name="Tucker S.L."/>
            <person name="Andersen A.W."/>
            <person name="Bhasin A."/>
            <person name="Bode E."/>
            <person name="Bode H.B."/>
            <person name="Brachmann A.O."/>
            <person name="Cowles C.E."/>
            <person name="Cowles K.N."/>
            <person name="Darby C."/>
            <person name="de Leon L."/>
            <person name="Drace K."/>
            <person name="Du Z."/>
            <person name="Givaudan A."/>
            <person name="Herbert Tran E.E."/>
            <person name="Jewell K.A."/>
            <person name="Knack J.J."/>
            <person name="Krasomil-Osterfeld K.C."/>
            <person name="Kukor R."/>
            <person name="Lanois A."/>
            <person name="Latreille P."/>
            <person name="Leimgruber N.K."/>
            <person name="Lipke C.M."/>
            <person name="Liu R."/>
            <person name="Lu X."/>
            <person name="Martens E.C."/>
            <person name="Marri P.R."/>
            <person name="Medigue C."/>
            <person name="Menard M.L."/>
            <person name="Miller N.M."/>
            <person name="Morales-Soto N."/>
            <person name="Norton S."/>
            <person name="Ogier J.C."/>
            <person name="Orchard S.S."/>
            <person name="Park D."/>
            <person name="Park Y."/>
            <person name="Qurollo B.A."/>
            <person name="Sugar D.R."/>
            <person name="Richards G.R."/>
            <person name="Rouy Z."/>
            <person name="Slominski B."/>
            <person name="Slominski K."/>
            <person name="Snyder H."/>
            <person name="Tjaden B.C."/>
            <person name="van der Hoeven R."/>
            <person name="Welch R.D."/>
            <person name="Wheeler C."/>
            <person name="Xiang B."/>
            <person name="Barbazuk B."/>
            <person name="Gaudriault S."/>
            <person name="Goodner B."/>
            <person name="Slater S.C."/>
            <person name="Forst S."/>
            <person name="Goldman B.S."/>
            <person name="Goodrich-Blair H."/>
        </authorList>
    </citation>
    <scope>NUCLEOTIDE SEQUENCE [LARGE SCALE GENOMIC DNA]</scope>
    <source>
        <strain evidence="1">SS-2004</strain>
    </source>
</reference>
<name>D3V7G8_XENBS</name>
<accession>D3V7G8</accession>
<dbReference type="KEGG" id="xbo:XBJ1_2656"/>
<evidence type="ECO:0000313" key="1">
    <source>
        <dbReference type="EMBL" id="CBJ81780.1"/>
    </source>
</evidence>